<dbReference type="Gene3D" id="1.10.1130.10">
    <property type="entry name" value="Flavocytochrome C3, Chain A"/>
    <property type="match status" value="1"/>
</dbReference>
<comment type="subcellular location">
    <subcellularLocation>
        <location evidence="2">Cell envelope</location>
    </subcellularLocation>
</comment>
<evidence type="ECO:0000256" key="8">
    <source>
        <dbReference type="SAM" id="SignalP"/>
    </source>
</evidence>
<dbReference type="Pfam" id="PF14537">
    <property type="entry name" value="Cytochrom_c3_2"/>
    <property type="match status" value="1"/>
</dbReference>
<feature type="signal peptide" evidence="8">
    <location>
        <begin position="1"/>
        <end position="27"/>
    </location>
</feature>
<keyword evidence="4" id="KW-0349">Heme</keyword>
<comment type="cofactor">
    <cofactor evidence="1">
        <name>heme c</name>
        <dbReference type="ChEBI" id="CHEBI:61717"/>
    </cofactor>
</comment>
<name>A0ABQ5QF51_9BACT</name>
<evidence type="ECO:0000256" key="1">
    <source>
        <dbReference type="ARBA" id="ARBA00001926"/>
    </source>
</evidence>
<accession>A0ABQ5QF51</accession>
<evidence type="ECO:0000256" key="5">
    <source>
        <dbReference type="ARBA" id="ARBA00022723"/>
    </source>
</evidence>
<dbReference type="InterPro" id="IPR036280">
    <property type="entry name" value="Multihaem_cyt_sf"/>
</dbReference>
<feature type="domain" description="Tetrahaem cytochrome" evidence="9">
    <location>
        <begin position="42"/>
        <end position="119"/>
    </location>
</feature>
<feature type="chain" id="PRO_5047165938" description="Tetrahaem cytochrome domain-containing protein" evidence="8">
    <location>
        <begin position="28"/>
        <end position="127"/>
    </location>
</feature>
<dbReference type="RefSeq" id="WP_285571988.1">
    <property type="nucleotide sequence ID" value="NZ_BSDE01000002.1"/>
</dbReference>
<dbReference type="Proteomes" id="UP001165069">
    <property type="component" value="Unassembled WGS sequence"/>
</dbReference>
<evidence type="ECO:0000256" key="2">
    <source>
        <dbReference type="ARBA" id="ARBA00004196"/>
    </source>
</evidence>
<keyword evidence="5" id="KW-0479">Metal-binding</keyword>
<dbReference type="SUPFAM" id="SSF48695">
    <property type="entry name" value="Multiheme cytochromes"/>
    <property type="match status" value="1"/>
</dbReference>
<sequence length="127" mass="13526">MKQMIVPKQAAALLVLLLTALPGGSLAAGPVVKGQVARTSKHATQGITCAQCHGKAAKKSVVAMQQCLGCHGDTKELAARTAQVKPTNPHENRHFGTEADCNRCHHEHATSENLCLPCHLRFGFKVP</sequence>
<dbReference type="InterPro" id="IPR012286">
    <property type="entry name" value="Tetrahaem_cytochrome"/>
</dbReference>
<proteinExistence type="predicted"/>
<evidence type="ECO:0000259" key="9">
    <source>
        <dbReference type="Pfam" id="PF14537"/>
    </source>
</evidence>
<dbReference type="EMBL" id="BSDE01000002">
    <property type="protein sequence ID" value="GLH72785.1"/>
    <property type="molecule type" value="Genomic_DNA"/>
</dbReference>
<gene>
    <name evidence="10" type="ORF">GETHLI_12870</name>
</gene>
<evidence type="ECO:0000256" key="6">
    <source>
        <dbReference type="ARBA" id="ARBA00022982"/>
    </source>
</evidence>
<reference evidence="10 11" key="1">
    <citation type="journal article" date="2023" name="Antonie Van Leeuwenhoek">
        <title>Mesoterricola silvestris gen. nov., sp. nov., Mesoterricola sediminis sp. nov., Geothrix oryzae sp. nov., Geothrix edaphica sp. nov., Geothrix rubra sp. nov., and Geothrix limicola sp. nov., six novel members of Acidobacteriota isolated from soils.</title>
        <authorList>
            <person name="Itoh H."/>
            <person name="Sugisawa Y."/>
            <person name="Mise K."/>
            <person name="Xu Z."/>
            <person name="Kuniyasu M."/>
            <person name="Ushijima N."/>
            <person name="Kawano K."/>
            <person name="Kobayashi E."/>
            <person name="Shiratori Y."/>
            <person name="Masuda Y."/>
            <person name="Senoo K."/>
        </authorList>
    </citation>
    <scope>NUCLEOTIDE SEQUENCE [LARGE SCALE GENOMIC DNA]</scope>
    <source>
        <strain evidence="10 11">Red804</strain>
    </source>
</reference>
<evidence type="ECO:0000256" key="4">
    <source>
        <dbReference type="ARBA" id="ARBA00022617"/>
    </source>
</evidence>
<keyword evidence="8" id="KW-0732">Signal</keyword>
<evidence type="ECO:0000256" key="3">
    <source>
        <dbReference type="ARBA" id="ARBA00022448"/>
    </source>
</evidence>
<keyword evidence="11" id="KW-1185">Reference proteome</keyword>
<keyword evidence="6" id="KW-0249">Electron transport</keyword>
<comment type="caution">
    <text evidence="10">The sequence shown here is derived from an EMBL/GenBank/DDBJ whole genome shotgun (WGS) entry which is preliminary data.</text>
</comment>
<evidence type="ECO:0000313" key="11">
    <source>
        <dbReference type="Proteomes" id="UP001165069"/>
    </source>
</evidence>
<keyword evidence="3" id="KW-0813">Transport</keyword>
<organism evidence="10 11">
    <name type="scientific">Geothrix limicola</name>
    <dbReference type="NCBI Taxonomy" id="2927978"/>
    <lineage>
        <taxon>Bacteria</taxon>
        <taxon>Pseudomonadati</taxon>
        <taxon>Acidobacteriota</taxon>
        <taxon>Holophagae</taxon>
        <taxon>Holophagales</taxon>
        <taxon>Holophagaceae</taxon>
        <taxon>Geothrix</taxon>
    </lineage>
</organism>
<evidence type="ECO:0000256" key="7">
    <source>
        <dbReference type="ARBA" id="ARBA00023004"/>
    </source>
</evidence>
<evidence type="ECO:0000313" key="10">
    <source>
        <dbReference type="EMBL" id="GLH72785.1"/>
    </source>
</evidence>
<keyword evidence="7" id="KW-0408">Iron</keyword>
<protein>
    <recommendedName>
        <fullName evidence="9">Tetrahaem cytochrome domain-containing protein</fullName>
    </recommendedName>
</protein>